<gene>
    <name evidence="2" type="ORF">EVEC_LOCUS11960</name>
</gene>
<reference evidence="2 3" key="2">
    <citation type="submission" date="2018-10" db="EMBL/GenBank/DDBJ databases">
        <authorList>
            <consortium name="Pathogen Informatics"/>
        </authorList>
    </citation>
    <scope>NUCLEOTIDE SEQUENCE [LARGE SCALE GENOMIC DNA]</scope>
</reference>
<evidence type="ECO:0000256" key="1">
    <source>
        <dbReference type="SAM" id="MobiDB-lite"/>
    </source>
</evidence>
<keyword evidence="3" id="KW-1185">Reference proteome</keyword>
<protein>
    <submittedName>
        <fullName evidence="4">UBC core domain-containing protein</fullName>
    </submittedName>
</protein>
<dbReference type="EMBL" id="UXUI01013084">
    <property type="protein sequence ID" value="VDD97209.1"/>
    <property type="molecule type" value="Genomic_DNA"/>
</dbReference>
<evidence type="ECO:0000313" key="2">
    <source>
        <dbReference type="EMBL" id="VDD97209.1"/>
    </source>
</evidence>
<proteinExistence type="predicted"/>
<feature type="region of interest" description="Disordered" evidence="1">
    <location>
        <begin position="1"/>
        <end position="23"/>
    </location>
</feature>
<feature type="region of interest" description="Disordered" evidence="1">
    <location>
        <begin position="36"/>
        <end position="58"/>
    </location>
</feature>
<evidence type="ECO:0000313" key="4">
    <source>
        <dbReference type="WBParaSite" id="EVEC_0001278701-mRNA-1"/>
    </source>
</evidence>
<reference evidence="4" key="1">
    <citation type="submission" date="2017-02" db="UniProtKB">
        <authorList>
            <consortium name="WormBaseParasite"/>
        </authorList>
    </citation>
    <scope>IDENTIFICATION</scope>
</reference>
<sequence>MMMLLSSSSSSSSWSSSSSSHIKRLSETLRRITFAFPEGQKKEREDIGEGGVGGGGDEKRLRHWWNVEPSSKSASYFILSCFEDRYPEGPTYHQYGIRCGIKLP</sequence>
<name>A0A0N4VP64_ENTVE</name>
<dbReference type="WBParaSite" id="EVEC_0001278701-mRNA-1">
    <property type="protein sequence ID" value="EVEC_0001278701-mRNA-1"/>
    <property type="gene ID" value="EVEC_0001278701"/>
</dbReference>
<organism evidence="4">
    <name type="scientific">Enterobius vermicularis</name>
    <name type="common">Human pinworm</name>
    <dbReference type="NCBI Taxonomy" id="51028"/>
    <lineage>
        <taxon>Eukaryota</taxon>
        <taxon>Metazoa</taxon>
        <taxon>Ecdysozoa</taxon>
        <taxon>Nematoda</taxon>
        <taxon>Chromadorea</taxon>
        <taxon>Rhabditida</taxon>
        <taxon>Spirurina</taxon>
        <taxon>Oxyuridomorpha</taxon>
        <taxon>Oxyuroidea</taxon>
        <taxon>Oxyuridae</taxon>
        <taxon>Enterobius</taxon>
    </lineage>
</organism>
<dbReference type="AlphaFoldDB" id="A0A0N4VP64"/>
<feature type="compositionally biased region" description="Low complexity" evidence="1">
    <location>
        <begin position="1"/>
        <end position="20"/>
    </location>
</feature>
<dbReference type="Proteomes" id="UP000274131">
    <property type="component" value="Unassembled WGS sequence"/>
</dbReference>
<evidence type="ECO:0000313" key="3">
    <source>
        <dbReference type="Proteomes" id="UP000274131"/>
    </source>
</evidence>
<accession>A0A0N4VP64</accession>